<organism evidence="1 2">
    <name type="scientific">Thermomonas aquatica</name>
    <dbReference type="NCBI Taxonomy" id="2202149"/>
    <lineage>
        <taxon>Bacteria</taxon>
        <taxon>Pseudomonadati</taxon>
        <taxon>Pseudomonadota</taxon>
        <taxon>Gammaproteobacteria</taxon>
        <taxon>Lysobacterales</taxon>
        <taxon>Lysobacteraceae</taxon>
        <taxon>Thermomonas</taxon>
    </lineage>
</organism>
<gene>
    <name evidence="1" type="ORF">FHQ07_06570</name>
</gene>
<accession>A0A5B7ZT86</accession>
<evidence type="ECO:0000313" key="2">
    <source>
        <dbReference type="Proteomes" id="UP000308149"/>
    </source>
</evidence>
<dbReference type="RefSeq" id="WP_139716054.1">
    <property type="nucleotide sequence ID" value="NZ_CP040871.1"/>
</dbReference>
<protein>
    <submittedName>
        <fullName evidence="1">Uncharacterized protein</fullName>
    </submittedName>
</protein>
<dbReference type="EMBL" id="CP040871">
    <property type="protein sequence ID" value="QDA57002.1"/>
    <property type="molecule type" value="Genomic_DNA"/>
</dbReference>
<dbReference type="Proteomes" id="UP000308149">
    <property type="component" value="Chromosome"/>
</dbReference>
<dbReference type="KEGG" id="thes:FHQ07_06570"/>
<name>A0A5B7ZT86_9GAMM</name>
<keyword evidence="2" id="KW-1185">Reference proteome</keyword>
<sequence>MGQAEVLFYELLECAQNVLSGRGDLGILGRIADTEDRKRVASALWIEGADEAAFDFWCHILSNMLLDNGIDPSCVKIHRSSICPCGQPLAHHAEDDYLALSGVSRAWHIYSTDRRLDANICSYRVQAVAQHPLLLDCVIETAYGWRGPASRRVAAWRVLHAIDHREPLIEALCRFFRVGPAAIRAMRQWRPSSRQYWITYPMARRVASLLADLPHEKLIDLDSRAFWRWLAVAHVIRRCTGVTSAYLMRSECLDGIERLRSNKQVKAQELLSKLRQAIRWLRCERYVHDGLPRPDRMFAAIGIPPPARMTLDYCFALPLAWTAARLNTSEAIREEAITMRHCIQKYTNELAQGQIQAYSLRSREGRERVTLVVRPFIGLDDYEETHLTISGPGNESFSHDALEAVLAMMRIVSPTGTRMRVGSNFR</sequence>
<proteinExistence type="predicted"/>
<evidence type="ECO:0000313" key="1">
    <source>
        <dbReference type="EMBL" id="QDA57002.1"/>
    </source>
</evidence>
<reference evidence="1 2" key="1">
    <citation type="submission" date="2019-06" db="EMBL/GenBank/DDBJ databases">
        <title>Thermomonas aquatica sp. nov., isolated from an industrial wastewater treatment plant.</title>
        <authorList>
            <person name="Jeon J.H."/>
            <person name="Park D.-S."/>
        </authorList>
    </citation>
    <scope>NUCLEOTIDE SEQUENCE [LARGE SCALE GENOMIC DNA]</scope>
    <source>
        <strain evidence="1 2">SY21</strain>
    </source>
</reference>
<dbReference type="AlphaFoldDB" id="A0A5B7ZT86"/>